<sequence length="140" mass="15875">MKYHIDDDECDDNEDGDDIKTDVISNKLIKTTKGNKMSCGHFTVPDTLFDYTKVNLQGSLHPGLNCPVCGRSWSIYELVVYCNMSEDEKNFFLRVALLNERNARELQSHEQIDRIDALYVQEEDAENPEDASGQGATLIP</sequence>
<accession>A0A8W8JEE9</accession>
<dbReference type="Proteomes" id="UP000005408">
    <property type="component" value="Unassembled WGS sequence"/>
</dbReference>
<dbReference type="EnsemblMetazoa" id="G18829.1">
    <property type="protein sequence ID" value="G18829.1:cds"/>
    <property type="gene ID" value="G18829"/>
</dbReference>
<proteinExistence type="predicted"/>
<reference evidence="1" key="1">
    <citation type="submission" date="2022-08" db="UniProtKB">
        <authorList>
            <consortium name="EnsemblMetazoa"/>
        </authorList>
    </citation>
    <scope>IDENTIFICATION</scope>
    <source>
        <strain evidence="1">05x7-T-G4-1.051#20</strain>
    </source>
</reference>
<evidence type="ECO:0000313" key="2">
    <source>
        <dbReference type="Proteomes" id="UP000005408"/>
    </source>
</evidence>
<name>A0A8W8JEE9_MAGGI</name>
<organism evidence="1 2">
    <name type="scientific">Magallana gigas</name>
    <name type="common">Pacific oyster</name>
    <name type="synonym">Crassostrea gigas</name>
    <dbReference type="NCBI Taxonomy" id="29159"/>
    <lineage>
        <taxon>Eukaryota</taxon>
        <taxon>Metazoa</taxon>
        <taxon>Spiralia</taxon>
        <taxon>Lophotrochozoa</taxon>
        <taxon>Mollusca</taxon>
        <taxon>Bivalvia</taxon>
        <taxon>Autobranchia</taxon>
        <taxon>Pteriomorphia</taxon>
        <taxon>Ostreida</taxon>
        <taxon>Ostreoidea</taxon>
        <taxon>Ostreidae</taxon>
        <taxon>Magallana</taxon>
    </lineage>
</organism>
<evidence type="ECO:0000313" key="1">
    <source>
        <dbReference type="EnsemblMetazoa" id="G18829.1:cds"/>
    </source>
</evidence>
<protein>
    <submittedName>
        <fullName evidence="1">Uncharacterized protein</fullName>
    </submittedName>
</protein>
<keyword evidence="2" id="KW-1185">Reference proteome</keyword>
<dbReference type="AlphaFoldDB" id="A0A8W8JEE9"/>